<dbReference type="EMBL" id="BGZK01001097">
    <property type="protein sequence ID" value="GBP71111.1"/>
    <property type="molecule type" value="Genomic_DNA"/>
</dbReference>
<dbReference type="AlphaFoldDB" id="A0A4C1Y4F8"/>
<sequence>MYIEQGGYNITTTTLLYRNETVLEMRSLLAAKERCCRRVNVERCCMQAAVCRHMYKVCEKMHEKVERTASEPGKNAWRRGRPLLAKMVVSRRKNMRKVLEARARCAPTTVYLYVAHTRRAKL</sequence>
<keyword evidence="2" id="KW-1185">Reference proteome</keyword>
<evidence type="ECO:0000313" key="1">
    <source>
        <dbReference type="EMBL" id="GBP71111.1"/>
    </source>
</evidence>
<accession>A0A4C1Y4F8</accession>
<dbReference type="Proteomes" id="UP000299102">
    <property type="component" value="Unassembled WGS sequence"/>
</dbReference>
<name>A0A4C1Y4F8_EUMVA</name>
<evidence type="ECO:0000313" key="2">
    <source>
        <dbReference type="Proteomes" id="UP000299102"/>
    </source>
</evidence>
<organism evidence="1 2">
    <name type="scientific">Eumeta variegata</name>
    <name type="common">Bagworm moth</name>
    <name type="synonym">Eumeta japonica</name>
    <dbReference type="NCBI Taxonomy" id="151549"/>
    <lineage>
        <taxon>Eukaryota</taxon>
        <taxon>Metazoa</taxon>
        <taxon>Ecdysozoa</taxon>
        <taxon>Arthropoda</taxon>
        <taxon>Hexapoda</taxon>
        <taxon>Insecta</taxon>
        <taxon>Pterygota</taxon>
        <taxon>Neoptera</taxon>
        <taxon>Endopterygota</taxon>
        <taxon>Lepidoptera</taxon>
        <taxon>Glossata</taxon>
        <taxon>Ditrysia</taxon>
        <taxon>Tineoidea</taxon>
        <taxon>Psychidae</taxon>
        <taxon>Oiketicinae</taxon>
        <taxon>Eumeta</taxon>
    </lineage>
</organism>
<comment type="caution">
    <text evidence="1">The sequence shown here is derived from an EMBL/GenBank/DDBJ whole genome shotgun (WGS) entry which is preliminary data.</text>
</comment>
<proteinExistence type="predicted"/>
<gene>
    <name evidence="1" type="ORF">EVAR_53391_1</name>
</gene>
<protein>
    <submittedName>
        <fullName evidence="1">Uncharacterized protein</fullName>
    </submittedName>
</protein>
<reference evidence="1 2" key="1">
    <citation type="journal article" date="2019" name="Commun. Biol.">
        <title>The bagworm genome reveals a unique fibroin gene that provides high tensile strength.</title>
        <authorList>
            <person name="Kono N."/>
            <person name="Nakamura H."/>
            <person name="Ohtoshi R."/>
            <person name="Tomita M."/>
            <person name="Numata K."/>
            <person name="Arakawa K."/>
        </authorList>
    </citation>
    <scope>NUCLEOTIDE SEQUENCE [LARGE SCALE GENOMIC DNA]</scope>
</reference>